<dbReference type="RefSeq" id="WP_348392213.1">
    <property type="nucleotide sequence ID" value="NZ_CP134145.1"/>
</dbReference>
<evidence type="ECO:0008006" key="5">
    <source>
        <dbReference type="Google" id="ProtNLM"/>
    </source>
</evidence>
<organism evidence="3 4">
    <name type="scientific">Thalassotalea psychrophila</name>
    <dbReference type="NCBI Taxonomy" id="3065647"/>
    <lineage>
        <taxon>Bacteria</taxon>
        <taxon>Pseudomonadati</taxon>
        <taxon>Pseudomonadota</taxon>
        <taxon>Gammaproteobacteria</taxon>
        <taxon>Alteromonadales</taxon>
        <taxon>Colwelliaceae</taxon>
        <taxon>Thalassotalea</taxon>
    </lineage>
</organism>
<accession>A0ABY9TZ67</accession>
<feature type="chain" id="PRO_5047470900" description="Lipoprotein" evidence="2">
    <location>
        <begin position="20"/>
        <end position="246"/>
    </location>
</feature>
<evidence type="ECO:0000313" key="3">
    <source>
        <dbReference type="EMBL" id="WNC73100.1"/>
    </source>
</evidence>
<keyword evidence="4" id="KW-1185">Reference proteome</keyword>
<evidence type="ECO:0000256" key="2">
    <source>
        <dbReference type="SAM" id="SignalP"/>
    </source>
</evidence>
<dbReference type="Proteomes" id="UP001258994">
    <property type="component" value="Chromosome"/>
</dbReference>
<reference evidence="4" key="1">
    <citation type="submission" date="2023-09" db="EMBL/GenBank/DDBJ databases">
        <authorList>
            <person name="Li S."/>
            <person name="Li X."/>
            <person name="Zhang C."/>
            <person name="Zhao Z."/>
        </authorList>
    </citation>
    <scope>NUCLEOTIDE SEQUENCE [LARGE SCALE GENOMIC DNA]</scope>
    <source>
        <strain evidence="4">SQ149</strain>
    </source>
</reference>
<gene>
    <name evidence="3" type="ORF">RGQ13_03695</name>
</gene>
<evidence type="ECO:0000256" key="1">
    <source>
        <dbReference type="SAM" id="MobiDB-lite"/>
    </source>
</evidence>
<dbReference type="EMBL" id="CP134145">
    <property type="protein sequence ID" value="WNC73100.1"/>
    <property type="molecule type" value="Genomic_DNA"/>
</dbReference>
<keyword evidence="2" id="KW-0732">Signal</keyword>
<evidence type="ECO:0000313" key="4">
    <source>
        <dbReference type="Proteomes" id="UP001258994"/>
    </source>
</evidence>
<proteinExistence type="predicted"/>
<dbReference type="PROSITE" id="PS51257">
    <property type="entry name" value="PROKAR_LIPOPROTEIN"/>
    <property type="match status" value="1"/>
</dbReference>
<sequence>MKKFIIVLLSLLTVACGGGGGGSNKESNPTPTPTPPAAKMPSGLWEGEVTYTGERPIAALGIISSTGEARFILETGEQDKYQISLNDENYTADGTAFDVFGNFYGEGYIQGGHSDSEIQGKAYFDNVNTSSFEFFKSESSNDVTTLSDLSGNFTTLDYNSSIAIDSEGFISGSDANGCQYNGEITHPDNTLNVYVINFTISSCGNRYDGKFNGLATYVQIDYDVPQKGLIYQADNGYFSFTNIMIK</sequence>
<feature type="signal peptide" evidence="2">
    <location>
        <begin position="1"/>
        <end position="19"/>
    </location>
</feature>
<name>A0ABY9TZ67_9GAMM</name>
<protein>
    <recommendedName>
        <fullName evidence="5">Lipoprotein</fullName>
    </recommendedName>
</protein>
<feature type="region of interest" description="Disordered" evidence="1">
    <location>
        <begin position="19"/>
        <end position="42"/>
    </location>
</feature>